<dbReference type="PROSITE" id="PS01162">
    <property type="entry name" value="QOR_ZETA_CRYSTAL"/>
    <property type="match status" value="1"/>
</dbReference>
<protein>
    <submittedName>
        <fullName evidence="2">Alcohol dehydrogenase</fullName>
    </submittedName>
</protein>
<organism evidence="2 3">
    <name type="scientific">Arenimonas maotaiensis</name>
    <dbReference type="NCBI Taxonomy" id="1446479"/>
    <lineage>
        <taxon>Bacteria</taxon>
        <taxon>Pseudomonadati</taxon>
        <taxon>Pseudomonadota</taxon>
        <taxon>Gammaproteobacteria</taxon>
        <taxon>Lysobacterales</taxon>
        <taxon>Lysobacteraceae</taxon>
        <taxon>Arenimonas</taxon>
    </lineage>
</organism>
<dbReference type="InterPro" id="IPR013154">
    <property type="entry name" value="ADH-like_N"/>
</dbReference>
<reference evidence="2" key="2">
    <citation type="submission" date="2020-09" db="EMBL/GenBank/DDBJ databases">
        <authorList>
            <person name="Sun Q."/>
            <person name="Zhou Y."/>
        </authorList>
    </citation>
    <scope>NUCLEOTIDE SEQUENCE</scope>
    <source>
        <strain evidence="2">CGMCC 1.12726</strain>
    </source>
</reference>
<name>A0A917CF83_9GAMM</name>
<dbReference type="SUPFAM" id="SSF50129">
    <property type="entry name" value="GroES-like"/>
    <property type="match status" value="1"/>
</dbReference>
<gene>
    <name evidence="2" type="primary">adhP</name>
    <name evidence="2" type="ORF">GCM10010960_03410</name>
</gene>
<dbReference type="Pfam" id="PF08240">
    <property type="entry name" value="ADH_N"/>
    <property type="match status" value="1"/>
</dbReference>
<comment type="caution">
    <text evidence="2">The sequence shown here is derived from an EMBL/GenBank/DDBJ whole genome shotgun (WGS) entry which is preliminary data.</text>
</comment>
<dbReference type="SUPFAM" id="SSF51735">
    <property type="entry name" value="NAD(P)-binding Rossmann-fold domains"/>
    <property type="match status" value="1"/>
</dbReference>
<dbReference type="PANTHER" id="PTHR43677">
    <property type="entry name" value="SHORT-CHAIN DEHYDROGENASE/REDUCTASE"/>
    <property type="match status" value="1"/>
</dbReference>
<dbReference type="RefSeq" id="WP_188447093.1">
    <property type="nucleotide sequence ID" value="NZ_BMFO01000001.1"/>
</dbReference>
<proteinExistence type="predicted"/>
<dbReference type="Gene3D" id="3.90.180.10">
    <property type="entry name" value="Medium-chain alcohol dehydrogenases, catalytic domain"/>
    <property type="match status" value="1"/>
</dbReference>
<feature type="domain" description="Enoyl reductase (ER)" evidence="1">
    <location>
        <begin position="14"/>
        <end position="344"/>
    </location>
</feature>
<dbReference type="EMBL" id="BMFO01000001">
    <property type="protein sequence ID" value="GGF84701.1"/>
    <property type="molecule type" value="Genomic_DNA"/>
</dbReference>
<accession>A0A917CF83</accession>
<dbReference type="Gene3D" id="3.40.50.720">
    <property type="entry name" value="NAD(P)-binding Rossmann-like Domain"/>
    <property type="match status" value="1"/>
</dbReference>
<keyword evidence="3" id="KW-1185">Reference proteome</keyword>
<dbReference type="CDD" id="cd08275">
    <property type="entry name" value="MDR3"/>
    <property type="match status" value="1"/>
</dbReference>
<dbReference type="GO" id="GO:0016491">
    <property type="term" value="F:oxidoreductase activity"/>
    <property type="evidence" value="ECO:0007669"/>
    <property type="project" value="InterPro"/>
</dbReference>
<evidence type="ECO:0000313" key="3">
    <source>
        <dbReference type="Proteomes" id="UP000632858"/>
    </source>
</evidence>
<dbReference type="AlphaFoldDB" id="A0A917CF83"/>
<sequence>MTDLLRKIQIDRPGGYDALKTVQAPIRTPGDGEVLIEVRACGVNYADGIIRMGLYASAKQLHGYPITPGFELSGVIAAIGAGVTEFAVGDAVLALTLFGGYTSHITLPADRVFRRPASLSFEQAAALPTVFLTAWFMVREQVLPKSGDVWLVHSAAGGVGSALCQLGRLHGCRVVGVVGGAHKRNDALAMGADDVIDKSTQDLWREAKRLAPAGFQAVFDANGVSTLAQSYAHLAPMGKLCIYGFASMLPHDGRLNWLKMAWDWLRTPRFNPLDMTQSNKSVLAANLSFLSAHAGLLTAGMRELLALFESGRLQPPPVTAYALEDATKAQAAIESGKTTGKLVLIP</sequence>
<reference evidence="2" key="1">
    <citation type="journal article" date="2014" name="Int. J. Syst. Evol. Microbiol.">
        <title>Complete genome sequence of Corynebacterium casei LMG S-19264T (=DSM 44701T), isolated from a smear-ripened cheese.</title>
        <authorList>
            <consortium name="US DOE Joint Genome Institute (JGI-PGF)"/>
            <person name="Walter F."/>
            <person name="Albersmeier A."/>
            <person name="Kalinowski J."/>
            <person name="Ruckert C."/>
        </authorList>
    </citation>
    <scope>NUCLEOTIDE SEQUENCE</scope>
    <source>
        <strain evidence="2">CGMCC 1.12726</strain>
    </source>
</reference>
<dbReference type="Proteomes" id="UP000632858">
    <property type="component" value="Unassembled WGS sequence"/>
</dbReference>
<dbReference type="GO" id="GO:0008270">
    <property type="term" value="F:zinc ion binding"/>
    <property type="evidence" value="ECO:0007669"/>
    <property type="project" value="InterPro"/>
</dbReference>
<dbReference type="PANTHER" id="PTHR43677:SF4">
    <property type="entry name" value="QUINONE OXIDOREDUCTASE-LIKE PROTEIN 2"/>
    <property type="match status" value="1"/>
</dbReference>
<evidence type="ECO:0000313" key="2">
    <source>
        <dbReference type="EMBL" id="GGF84701.1"/>
    </source>
</evidence>
<dbReference type="InterPro" id="IPR002364">
    <property type="entry name" value="Quin_OxRdtase/zeta-crystal_CS"/>
</dbReference>
<dbReference type="InterPro" id="IPR020843">
    <property type="entry name" value="ER"/>
</dbReference>
<dbReference type="InterPro" id="IPR036291">
    <property type="entry name" value="NAD(P)-bd_dom_sf"/>
</dbReference>
<evidence type="ECO:0000259" key="1">
    <source>
        <dbReference type="SMART" id="SM00829"/>
    </source>
</evidence>
<dbReference type="InterPro" id="IPR051397">
    <property type="entry name" value="Zn-ADH-like_protein"/>
</dbReference>
<dbReference type="InterPro" id="IPR011032">
    <property type="entry name" value="GroES-like_sf"/>
</dbReference>
<dbReference type="Pfam" id="PF13602">
    <property type="entry name" value="ADH_zinc_N_2"/>
    <property type="match status" value="1"/>
</dbReference>
<dbReference type="SMART" id="SM00829">
    <property type="entry name" value="PKS_ER"/>
    <property type="match status" value="1"/>
</dbReference>